<dbReference type="EMBL" id="PQIB02000003">
    <property type="protein sequence ID" value="RLN27791.1"/>
    <property type="molecule type" value="Genomic_DNA"/>
</dbReference>
<reference evidence="4" key="1">
    <citation type="journal article" date="2019" name="Nat. Commun.">
        <title>The genome of broomcorn millet.</title>
        <authorList>
            <person name="Zou C."/>
            <person name="Miki D."/>
            <person name="Li D."/>
            <person name="Tang Q."/>
            <person name="Xiao L."/>
            <person name="Rajput S."/>
            <person name="Deng P."/>
            <person name="Jia W."/>
            <person name="Huang R."/>
            <person name="Zhang M."/>
            <person name="Sun Y."/>
            <person name="Hu J."/>
            <person name="Fu X."/>
            <person name="Schnable P.S."/>
            <person name="Li F."/>
            <person name="Zhang H."/>
            <person name="Feng B."/>
            <person name="Zhu X."/>
            <person name="Liu R."/>
            <person name="Schnable J.C."/>
            <person name="Zhu J.-K."/>
            <person name="Zhang H."/>
        </authorList>
    </citation>
    <scope>NUCLEOTIDE SEQUENCE [LARGE SCALE GENOMIC DNA]</scope>
</reference>
<keyword evidence="2" id="KW-0472">Membrane</keyword>
<keyword evidence="2" id="KW-1133">Transmembrane helix</keyword>
<sequence length="191" mass="20841">MLLEEGRSRRCATLRSRRVCQKRVPARHHAEVVVGRERERPHVGKERVPALLEEGRVRRGGRRRRRDGGGVRAFLRLMAAAFAAALPATAQPAHHLILRGRGLCSAPLGHPVPRSGPGPSPGPNHDQDPQLVGSGRRPPCPCSDSLISSPCLLWFMWCFSSSPLISCALGHYHLISAPLSLVYAVLHCCPA</sequence>
<evidence type="ECO:0000313" key="4">
    <source>
        <dbReference type="Proteomes" id="UP000275267"/>
    </source>
</evidence>
<evidence type="ECO:0000256" key="2">
    <source>
        <dbReference type="SAM" id="Phobius"/>
    </source>
</evidence>
<organism evidence="3 4">
    <name type="scientific">Panicum miliaceum</name>
    <name type="common">Proso millet</name>
    <name type="synonym">Broomcorn millet</name>
    <dbReference type="NCBI Taxonomy" id="4540"/>
    <lineage>
        <taxon>Eukaryota</taxon>
        <taxon>Viridiplantae</taxon>
        <taxon>Streptophyta</taxon>
        <taxon>Embryophyta</taxon>
        <taxon>Tracheophyta</taxon>
        <taxon>Spermatophyta</taxon>
        <taxon>Magnoliopsida</taxon>
        <taxon>Liliopsida</taxon>
        <taxon>Poales</taxon>
        <taxon>Poaceae</taxon>
        <taxon>PACMAD clade</taxon>
        <taxon>Panicoideae</taxon>
        <taxon>Panicodae</taxon>
        <taxon>Paniceae</taxon>
        <taxon>Panicinae</taxon>
        <taxon>Panicum</taxon>
        <taxon>Panicum sect. Panicum</taxon>
    </lineage>
</organism>
<dbReference type="Proteomes" id="UP000275267">
    <property type="component" value="Unassembled WGS sequence"/>
</dbReference>
<keyword evidence="2" id="KW-0812">Transmembrane</keyword>
<evidence type="ECO:0000313" key="3">
    <source>
        <dbReference type="EMBL" id="RLN27791.1"/>
    </source>
</evidence>
<keyword evidence="4" id="KW-1185">Reference proteome</keyword>
<comment type="caution">
    <text evidence="3">The sequence shown here is derived from an EMBL/GenBank/DDBJ whole genome shotgun (WGS) entry which is preliminary data.</text>
</comment>
<evidence type="ECO:0000256" key="1">
    <source>
        <dbReference type="SAM" id="MobiDB-lite"/>
    </source>
</evidence>
<name>A0A3L6SVF4_PANMI</name>
<gene>
    <name evidence="3" type="ORF">C2845_PM05G21560</name>
</gene>
<feature type="region of interest" description="Disordered" evidence="1">
    <location>
        <begin position="109"/>
        <end position="136"/>
    </location>
</feature>
<accession>A0A3L6SVF4</accession>
<proteinExistence type="predicted"/>
<feature type="transmembrane region" description="Helical" evidence="2">
    <location>
        <begin position="73"/>
        <end position="90"/>
    </location>
</feature>
<protein>
    <submittedName>
        <fullName evidence="3">Uncharacterized protein</fullName>
    </submittedName>
</protein>
<dbReference type="AlphaFoldDB" id="A0A3L6SVF4"/>